<dbReference type="STRING" id="286115.A0A507DRV1"/>
<comment type="caution">
    <text evidence="2">The sequence shown here is derived from an EMBL/GenBank/DDBJ whole genome shotgun (WGS) entry which is preliminary data.</text>
</comment>
<protein>
    <submittedName>
        <fullName evidence="2">Uncharacterized protein</fullName>
    </submittedName>
</protein>
<feature type="compositionally biased region" description="Polar residues" evidence="1">
    <location>
        <begin position="34"/>
        <end position="50"/>
    </location>
</feature>
<organism evidence="2 3">
    <name type="scientific">Synchytrium endobioticum</name>
    <dbReference type="NCBI Taxonomy" id="286115"/>
    <lineage>
        <taxon>Eukaryota</taxon>
        <taxon>Fungi</taxon>
        <taxon>Fungi incertae sedis</taxon>
        <taxon>Chytridiomycota</taxon>
        <taxon>Chytridiomycota incertae sedis</taxon>
        <taxon>Chytridiomycetes</taxon>
        <taxon>Synchytriales</taxon>
        <taxon>Synchytriaceae</taxon>
        <taxon>Synchytrium</taxon>
    </lineage>
</organism>
<sequence>MIEGRGTRTRARRVNTPTESPFQQQYTRYDEHTMTSPHTSQQSSARSHLPSTLLPWMAPPSDASSDGGKPTDGVVATYDQHEDSVYSVAWSSGDPWIFASLSRKYYKLNFSSLFEALKLRCLAKVF</sequence>
<dbReference type="EMBL" id="QEAN01000005">
    <property type="protein sequence ID" value="TPX54443.1"/>
    <property type="molecule type" value="Genomic_DNA"/>
</dbReference>
<reference evidence="2 3" key="1">
    <citation type="journal article" date="2019" name="Sci. Rep.">
        <title>Comparative genomics of chytrid fungi reveal insights into the obligate biotrophic and pathogenic lifestyle of Synchytrium endobioticum.</title>
        <authorList>
            <person name="van de Vossenberg B.T.L.H."/>
            <person name="Warris S."/>
            <person name="Nguyen H.D.T."/>
            <person name="van Gent-Pelzer M.P.E."/>
            <person name="Joly D.L."/>
            <person name="van de Geest H.C."/>
            <person name="Bonants P.J.M."/>
            <person name="Smith D.S."/>
            <person name="Levesque C.A."/>
            <person name="van der Lee T.A.J."/>
        </authorList>
    </citation>
    <scope>NUCLEOTIDE SEQUENCE [LARGE SCALE GENOMIC DNA]</scope>
    <source>
        <strain evidence="2 3">MB42</strain>
    </source>
</reference>
<feature type="region of interest" description="Disordered" evidence="1">
    <location>
        <begin position="1"/>
        <end position="75"/>
    </location>
</feature>
<dbReference type="AlphaFoldDB" id="A0A507DRV1"/>
<feature type="compositionally biased region" description="Polar residues" evidence="1">
    <location>
        <begin position="15"/>
        <end position="27"/>
    </location>
</feature>
<dbReference type="VEuPathDB" id="FungiDB:SeMB42_g00262"/>
<evidence type="ECO:0000256" key="1">
    <source>
        <dbReference type="SAM" id="MobiDB-lite"/>
    </source>
</evidence>
<dbReference type="InterPro" id="IPR015943">
    <property type="entry name" value="WD40/YVTN_repeat-like_dom_sf"/>
</dbReference>
<dbReference type="Proteomes" id="UP000317494">
    <property type="component" value="Unassembled WGS sequence"/>
</dbReference>
<evidence type="ECO:0000313" key="3">
    <source>
        <dbReference type="Proteomes" id="UP000317494"/>
    </source>
</evidence>
<evidence type="ECO:0000313" key="2">
    <source>
        <dbReference type="EMBL" id="TPX54443.1"/>
    </source>
</evidence>
<proteinExistence type="predicted"/>
<dbReference type="Gene3D" id="2.130.10.10">
    <property type="entry name" value="YVTN repeat-like/Quinoprotein amine dehydrogenase"/>
    <property type="match status" value="1"/>
</dbReference>
<keyword evidence="3" id="KW-1185">Reference proteome</keyword>
<accession>A0A507DRV1</accession>
<name>A0A507DRV1_9FUNG</name>
<gene>
    <name evidence="2" type="ORF">SeMB42_g00262</name>
</gene>